<dbReference type="InterPro" id="IPR001789">
    <property type="entry name" value="Sig_transdc_resp-reg_receiver"/>
</dbReference>
<evidence type="ECO:0000259" key="8">
    <source>
        <dbReference type="PROSITE" id="PS50110"/>
    </source>
</evidence>
<keyword evidence="11" id="KW-1185">Reference proteome</keyword>
<evidence type="ECO:0000313" key="10">
    <source>
        <dbReference type="EMBL" id="RNB92402.1"/>
    </source>
</evidence>
<evidence type="ECO:0000256" key="6">
    <source>
        <dbReference type="PROSITE-ProRule" id="PRU00169"/>
    </source>
</evidence>
<dbReference type="PANTHER" id="PTHR48111">
    <property type="entry name" value="REGULATOR OF RPOS"/>
    <property type="match status" value="1"/>
</dbReference>
<sequence length="223" mass="26191">MPYKVYLVEDNEDLNAILKKYLEKEGYCVEAFLDGYTAQKWLHTSPDLWILDIMLPDINGYTLLKEIKEVQPNVPIIFISAKNEEIDRVIGLELGCDDYISKPFLPRELIIKAKKWLELTYGVKPAYNKTTTISGYVINRESHTIRENDVTLSLSAKEFDLLLFFIDNPNQAFSREQILERIWDKHYYGSDRVVDDTIRRIRKKLPNLPLETMYGYGYRLVKK</sequence>
<evidence type="ECO:0000256" key="4">
    <source>
        <dbReference type="ARBA" id="ARBA00023125"/>
    </source>
</evidence>
<dbReference type="SMART" id="SM00448">
    <property type="entry name" value="REC"/>
    <property type="match status" value="1"/>
</dbReference>
<dbReference type="CDD" id="cd17574">
    <property type="entry name" value="REC_OmpR"/>
    <property type="match status" value="1"/>
</dbReference>
<dbReference type="PROSITE" id="PS50110">
    <property type="entry name" value="RESPONSE_REGULATORY"/>
    <property type="match status" value="1"/>
</dbReference>
<dbReference type="PANTHER" id="PTHR48111:SF24">
    <property type="entry name" value="TRANSCRIPTIONAL REGULATORY PROTEIN CSSR"/>
    <property type="match status" value="1"/>
</dbReference>
<dbReference type="Pfam" id="PF00072">
    <property type="entry name" value="Response_reg"/>
    <property type="match status" value="1"/>
</dbReference>
<gene>
    <name evidence="10" type="ORF">EDM56_01510</name>
</gene>
<comment type="caution">
    <text evidence="10">The sequence shown here is derived from an EMBL/GenBank/DDBJ whole genome shotgun (WGS) entry which is preliminary data.</text>
</comment>
<dbReference type="InterPro" id="IPR039420">
    <property type="entry name" value="WalR-like"/>
</dbReference>
<feature type="modified residue" description="4-aspartylphosphate" evidence="6">
    <location>
        <position position="52"/>
    </location>
</feature>
<dbReference type="GO" id="GO:0000156">
    <property type="term" value="F:phosphorelay response regulator activity"/>
    <property type="evidence" value="ECO:0007669"/>
    <property type="project" value="TreeGrafter"/>
</dbReference>
<dbReference type="PROSITE" id="PS51755">
    <property type="entry name" value="OMPR_PHOB"/>
    <property type="match status" value="1"/>
</dbReference>
<dbReference type="RefSeq" id="WP_122916107.1">
    <property type="nucleotide sequence ID" value="NZ_RHHQ01000003.1"/>
</dbReference>
<dbReference type="GO" id="GO:0032993">
    <property type="term" value="C:protein-DNA complex"/>
    <property type="evidence" value="ECO:0007669"/>
    <property type="project" value="TreeGrafter"/>
</dbReference>
<dbReference type="SMART" id="SM00862">
    <property type="entry name" value="Trans_reg_C"/>
    <property type="match status" value="1"/>
</dbReference>
<evidence type="ECO:0000256" key="5">
    <source>
        <dbReference type="ARBA" id="ARBA00023163"/>
    </source>
</evidence>
<evidence type="ECO:0000259" key="9">
    <source>
        <dbReference type="PROSITE" id="PS51755"/>
    </source>
</evidence>
<evidence type="ECO:0000256" key="7">
    <source>
        <dbReference type="PROSITE-ProRule" id="PRU01091"/>
    </source>
</evidence>
<dbReference type="Gene3D" id="3.40.50.2300">
    <property type="match status" value="1"/>
</dbReference>
<dbReference type="SUPFAM" id="SSF52172">
    <property type="entry name" value="CheY-like"/>
    <property type="match status" value="1"/>
</dbReference>
<reference evidence="10 11" key="1">
    <citation type="submission" date="2018-10" db="EMBL/GenBank/DDBJ databases">
        <title>Phylogenomics of Brevibacillus.</title>
        <authorList>
            <person name="Dunlap C."/>
        </authorList>
    </citation>
    <scope>NUCLEOTIDE SEQUENCE [LARGE SCALE GENOMIC DNA]</scope>
    <source>
        <strain evidence="10 11">JCM 15716</strain>
    </source>
</reference>
<accession>A0A3M8DWD0</accession>
<dbReference type="InterPro" id="IPR016032">
    <property type="entry name" value="Sig_transdc_resp-reg_C-effctor"/>
</dbReference>
<dbReference type="InterPro" id="IPR011006">
    <property type="entry name" value="CheY-like_superfamily"/>
</dbReference>
<evidence type="ECO:0000256" key="2">
    <source>
        <dbReference type="ARBA" id="ARBA00023012"/>
    </source>
</evidence>
<keyword evidence="5" id="KW-0804">Transcription</keyword>
<dbReference type="InterPro" id="IPR001867">
    <property type="entry name" value="OmpR/PhoB-type_DNA-bd"/>
</dbReference>
<dbReference type="Gene3D" id="1.10.10.10">
    <property type="entry name" value="Winged helix-like DNA-binding domain superfamily/Winged helix DNA-binding domain"/>
    <property type="match status" value="1"/>
</dbReference>
<evidence type="ECO:0000313" key="11">
    <source>
        <dbReference type="Proteomes" id="UP000271031"/>
    </source>
</evidence>
<feature type="domain" description="OmpR/PhoB-type" evidence="9">
    <location>
        <begin position="128"/>
        <end position="222"/>
    </location>
</feature>
<dbReference type="GO" id="GO:0000976">
    <property type="term" value="F:transcription cis-regulatory region binding"/>
    <property type="evidence" value="ECO:0007669"/>
    <property type="project" value="TreeGrafter"/>
</dbReference>
<dbReference type="GO" id="GO:0006355">
    <property type="term" value="P:regulation of DNA-templated transcription"/>
    <property type="evidence" value="ECO:0007669"/>
    <property type="project" value="InterPro"/>
</dbReference>
<dbReference type="Pfam" id="PF00486">
    <property type="entry name" value="Trans_reg_C"/>
    <property type="match status" value="1"/>
</dbReference>
<dbReference type="GO" id="GO:0005829">
    <property type="term" value="C:cytosol"/>
    <property type="evidence" value="ECO:0007669"/>
    <property type="project" value="TreeGrafter"/>
</dbReference>
<name>A0A3M8DWD0_9BACL</name>
<keyword evidence="3" id="KW-0805">Transcription regulation</keyword>
<dbReference type="Proteomes" id="UP000271031">
    <property type="component" value="Unassembled WGS sequence"/>
</dbReference>
<dbReference type="SUPFAM" id="SSF46894">
    <property type="entry name" value="C-terminal effector domain of the bipartite response regulators"/>
    <property type="match status" value="1"/>
</dbReference>
<evidence type="ECO:0000256" key="1">
    <source>
        <dbReference type="ARBA" id="ARBA00022553"/>
    </source>
</evidence>
<keyword evidence="2" id="KW-0902">Two-component regulatory system</keyword>
<dbReference type="InterPro" id="IPR036388">
    <property type="entry name" value="WH-like_DNA-bd_sf"/>
</dbReference>
<dbReference type="EMBL" id="RHHQ01000003">
    <property type="protein sequence ID" value="RNB92402.1"/>
    <property type="molecule type" value="Genomic_DNA"/>
</dbReference>
<evidence type="ECO:0000256" key="3">
    <source>
        <dbReference type="ARBA" id="ARBA00023015"/>
    </source>
</evidence>
<feature type="DNA-binding region" description="OmpR/PhoB-type" evidence="7">
    <location>
        <begin position="128"/>
        <end position="222"/>
    </location>
</feature>
<feature type="domain" description="Response regulatory" evidence="8">
    <location>
        <begin position="4"/>
        <end position="117"/>
    </location>
</feature>
<proteinExistence type="predicted"/>
<dbReference type="CDD" id="cd00383">
    <property type="entry name" value="trans_reg_C"/>
    <property type="match status" value="1"/>
</dbReference>
<protein>
    <submittedName>
        <fullName evidence="10">DNA-binding response regulator</fullName>
    </submittedName>
</protein>
<keyword evidence="1 6" id="KW-0597">Phosphoprotein</keyword>
<keyword evidence="4 7" id="KW-0238">DNA-binding</keyword>
<dbReference type="AlphaFoldDB" id="A0A3M8DWD0"/>
<organism evidence="10 11">
    <name type="scientific">Brevibacillus fluminis</name>
    <dbReference type="NCBI Taxonomy" id="511487"/>
    <lineage>
        <taxon>Bacteria</taxon>
        <taxon>Bacillati</taxon>
        <taxon>Bacillota</taxon>
        <taxon>Bacilli</taxon>
        <taxon>Bacillales</taxon>
        <taxon>Paenibacillaceae</taxon>
        <taxon>Brevibacillus</taxon>
    </lineage>
</organism>
<dbReference type="OrthoDB" id="9790442at2"/>